<keyword evidence="2" id="KW-1185">Reference proteome</keyword>
<dbReference type="Pfam" id="PF10094">
    <property type="entry name" value="DUF2332"/>
    <property type="match status" value="1"/>
</dbReference>
<name>A0ABW4TN51_9ACTN</name>
<comment type="caution">
    <text evidence="1">The sequence shown here is derived from an EMBL/GenBank/DDBJ whole genome shotgun (WGS) entry which is preliminary data.</text>
</comment>
<reference evidence="2" key="1">
    <citation type="journal article" date="2019" name="Int. J. Syst. Evol. Microbiol.">
        <title>The Global Catalogue of Microorganisms (GCM) 10K type strain sequencing project: providing services to taxonomists for standard genome sequencing and annotation.</title>
        <authorList>
            <consortium name="The Broad Institute Genomics Platform"/>
            <consortium name="The Broad Institute Genome Sequencing Center for Infectious Disease"/>
            <person name="Wu L."/>
            <person name="Ma J."/>
        </authorList>
    </citation>
    <scope>NUCLEOTIDE SEQUENCE [LARGE SCALE GENOMIC DNA]</scope>
    <source>
        <strain evidence="2">CGMCC 1.12477</strain>
    </source>
</reference>
<dbReference type="RefSeq" id="WP_343917455.1">
    <property type="nucleotide sequence ID" value="NZ_BAAAJT010000002.1"/>
</dbReference>
<dbReference type="EMBL" id="JBHUGD010000003">
    <property type="protein sequence ID" value="MFD1946883.1"/>
    <property type="molecule type" value="Genomic_DNA"/>
</dbReference>
<evidence type="ECO:0000313" key="1">
    <source>
        <dbReference type="EMBL" id="MFD1946883.1"/>
    </source>
</evidence>
<accession>A0ABW4TN51</accession>
<organism evidence="1 2">
    <name type="scientific">Nocardioides aestuarii</name>
    <dbReference type="NCBI Taxonomy" id="252231"/>
    <lineage>
        <taxon>Bacteria</taxon>
        <taxon>Bacillati</taxon>
        <taxon>Actinomycetota</taxon>
        <taxon>Actinomycetes</taxon>
        <taxon>Propionibacteriales</taxon>
        <taxon>Nocardioidaceae</taxon>
        <taxon>Nocardioides</taxon>
    </lineage>
</organism>
<proteinExistence type="predicted"/>
<evidence type="ECO:0000313" key="2">
    <source>
        <dbReference type="Proteomes" id="UP001597351"/>
    </source>
</evidence>
<gene>
    <name evidence="1" type="ORF">ACFSDE_08765</name>
</gene>
<sequence length="330" mass="35065">MELFTEVARQYSDFADYAGDSPCFEDWARQVASDPEVQAWIAALPPIKQQPNLVFAAARWHGVPAPGPYAGLRDALLADDGTIVATIRARATQTNEVGRLATLTPFLAEVAAQEGAPLALLEVGPSAGLCLYPDRWSYAWSTAAGTVRAGVGPELPCEVTGALPAPVLASGPPAVAWRGGVDLNPLDVTDADAMAWLQNLVWPEQDERRERLRTAVEVARPDPPHLVAGDLLTELEDLVEEAAAHGPVVVFHTAVIAYLEPPDRERFHDLATGLVADGRIRWVSNEGRRVLPRVTATASADGPASGAFVLGVDGVARAFTHGHGAAMTVL</sequence>
<dbReference type="Proteomes" id="UP001597351">
    <property type="component" value="Unassembled WGS sequence"/>
</dbReference>
<dbReference type="InterPro" id="IPR011200">
    <property type="entry name" value="UCP012608"/>
</dbReference>
<protein>
    <submittedName>
        <fullName evidence="1">DUF2332 domain-containing protein</fullName>
    </submittedName>
</protein>